<evidence type="ECO:0000313" key="1">
    <source>
        <dbReference type="EMBL" id="OJF14189.1"/>
    </source>
</evidence>
<gene>
    <name evidence="1" type="ORF">BG844_11060</name>
</gene>
<evidence type="ECO:0000313" key="2">
    <source>
        <dbReference type="Proteomes" id="UP000182486"/>
    </source>
</evidence>
<dbReference type="Proteomes" id="UP000182486">
    <property type="component" value="Unassembled WGS sequence"/>
</dbReference>
<organism evidence="1 2">
    <name type="scientific">Couchioplanes caeruleus subsp. caeruleus</name>
    <dbReference type="NCBI Taxonomy" id="56427"/>
    <lineage>
        <taxon>Bacteria</taxon>
        <taxon>Bacillati</taxon>
        <taxon>Actinomycetota</taxon>
        <taxon>Actinomycetes</taxon>
        <taxon>Micromonosporales</taxon>
        <taxon>Micromonosporaceae</taxon>
        <taxon>Couchioplanes</taxon>
    </lineage>
</organism>
<dbReference type="SUPFAM" id="SSF52540">
    <property type="entry name" value="P-loop containing nucleoside triphosphate hydrolases"/>
    <property type="match status" value="1"/>
</dbReference>
<dbReference type="InterPro" id="IPR027417">
    <property type="entry name" value="P-loop_NTPase"/>
</dbReference>
<keyword evidence="2" id="KW-1185">Reference proteome</keyword>
<sequence>MEAAAIAESSEITGRIDAIIAARRRRLPTLQSAMLRWQETAAQMSHLDAALAQLREQPAVPDATRLALAERGDSRQLRLEIAEMLADMQALESRLARDTVNIGVSGQARVGKSTFLQSVSGLDDEQIPTGSGLPVTAVRSRIFHSHTEAGALMRRRSEESFLADLVGPFYRGLGLREPTTLDGFAADDRLTGLDVRPFPNGASLRDDLLKWQRSIPTYRADLLGDVRNVPLTELRGYVAYPDDGDLRRERQGAIIERKYLAVEDIRIRCRFPHADVGRIALVDLPGLGEIGIEVEAHHLDGLQHEVDLVLMVVRPAGDSAFWNDQSGRAMQLVKQVCGAAVDPRDFAFIVVNDDGKRPELIDALSGSILDKVNSGMPNRFHIVLTADAADPSSVSANVLGPVLRHAADNVGAMDSRLAGSLQDRSDQLASQVEAHAGALQAQLRTVPTASSAQLLDAQTDALRERLAAALGLVREHYQEQAGNIDEDYQEAVSHAYADATAWIADAFGRGEQEWRTEALAKMRKYRNSAPFAVDELNRLRVELSGRFRSLDDYFADTVGELLTRIEDTLADEFGALLAEGEGESARVGAGDPIDRRSAPGNRLRVLENRLNEAAEPCPHLAATVGELAGLTLDYRSHVYPWIAEQLRNLNFEVEGPGGERTAQFVVAIDERGAGNLLQRITEAAESAAYQTRSALLDGNIRPAAVLGAAAEYFEDAFIRSGYSEAEFRSLGRSYQNEIWPGVFSELSPQNAHLARVRALIKSISEKPKGVRL</sequence>
<reference evidence="1 2" key="1">
    <citation type="submission" date="2016-09" db="EMBL/GenBank/DDBJ databases">
        <title>Couchioplanes caeruleus draft genome sequence.</title>
        <authorList>
            <person name="Sheehan J."/>
            <person name="Caffrey P."/>
        </authorList>
    </citation>
    <scope>NUCLEOTIDE SEQUENCE [LARGE SCALE GENOMIC DNA]</scope>
    <source>
        <strain evidence="1 2">DSM 43634</strain>
    </source>
</reference>
<protein>
    <recommendedName>
        <fullName evidence="3">Dynamin family protein</fullName>
    </recommendedName>
</protein>
<name>A0A1K0FMY4_9ACTN</name>
<dbReference type="AlphaFoldDB" id="A0A1K0FMY4"/>
<proteinExistence type="predicted"/>
<evidence type="ECO:0008006" key="3">
    <source>
        <dbReference type="Google" id="ProtNLM"/>
    </source>
</evidence>
<dbReference type="EMBL" id="MEIA01000109">
    <property type="protein sequence ID" value="OJF14189.1"/>
    <property type="molecule type" value="Genomic_DNA"/>
</dbReference>
<comment type="caution">
    <text evidence="1">The sequence shown here is derived from an EMBL/GenBank/DDBJ whole genome shotgun (WGS) entry which is preliminary data.</text>
</comment>
<accession>A0A1K0FMY4</accession>